<protein>
    <submittedName>
        <fullName evidence="1">Uncharacterized protein</fullName>
    </submittedName>
</protein>
<sequence length="63" mass="7116">MMTCDDPEGVRVNAVSVDGWCSRESDARMDHQPFSERRPHSPTIVRINASDHIFLPSSFSKVL</sequence>
<dbReference type="HOGENOM" id="CLU_2885749_0_0_1"/>
<reference evidence="2" key="1">
    <citation type="journal article" date="2012" name="PLoS Genet.">
        <title>The genomes of the fungal plant pathogens Cladosporium fulvum and Dothistroma septosporum reveal adaptation to different hosts and lifestyles but also signatures of common ancestry.</title>
        <authorList>
            <person name="de Wit P.J.G.M."/>
            <person name="van der Burgt A."/>
            <person name="Oekmen B."/>
            <person name="Stergiopoulos I."/>
            <person name="Abd-Elsalam K.A."/>
            <person name="Aerts A.L."/>
            <person name="Bahkali A.H."/>
            <person name="Beenen H.G."/>
            <person name="Chettri P."/>
            <person name="Cox M.P."/>
            <person name="Datema E."/>
            <person name="de Vries R.P."/>
            <person name="Dhillon B."/>
            <person name="Ganley A.R."/>
            <person name="Griffiths S.A."/>
            <person name="Guo Y."/>
            <person name="Hamelin R.C."/>
            <person name="Henrissat B."/>
            <person name="Kabir M.S."/>
            <person name="Jashni M.K."/>
            <person name="Kema G."/>
            <person name="Klaubauf S."/>
            <person name="Lapidus A."/>
            <person name="Levasseur A."/>
            <person name="Lindquist E."/>
            <person name="Mehrabi R."/>
            <person name="Ohm R.A."/>
            <person name="Owen T.J."/>
            <person name="Salamov A."/>
            <person name="Schwelm A."/>
            <person name="Schijlen E."/>
            <person name="Sun H."/>
            <person name="van den Burg H.A."/>
            <person name="van Ham R.C.H.J."/>
            <person name="Zhang S."/>
            <person name="Goodwin S.B."/>
            <person name="Grigoriev I.V."/>
            <person name="Collemare J."/>
            <person name="Bradshaw R.E."/>
        </authorList>
    </citation>
    <scope>NUCLEOTIDE SEQUENCE [LARGE SCALE GENOMIC DNA]</scope>
    <source>
        <strain evidence="2">NZE10 / CBS 128990</strain>
    </source>
</reference>
<reference evidence="1 2" key="2">
    <citation type="journal article" date="2012" name="PLoS Pathog.">
        <title>Diverse lifestyles and strategies of plant pathogenesis encoded in the genomes of eighteen Dothideomycetes fungi.</title>
        <authorList>
            <person name="Ohm R.A."/>
            <person name="Feau N."/>
            <person name="Henrissat B."/>
            <person name="Schoch C.L."/>
            <person name="Horwitz B.A."/>
            <person name="Barry K.W."/>
            <person name="Condon B.J."/>
            <person name="Copeland A.C."/>
            <person name="Dhillon B."/>
            <person name="Glaser F."/>
            <person name="Hesse C.N."/>
            <person name="Kosti I."/>
            <person name="LaButti K."/>
            <person name="Lindquist E.A."/>
            <person name="Lucas S."/>
            <person name="Salamov A.A."/>
            <person name="Bradshaw R.E."/>
            <person name="Ciuffetti L."/>
            <person name="Hamelin R.C."/>
            <person name="Kema G.H.J."/>
            <person name="Lawrence C."/>
            <person name="Scott J.A."/>
            <person name="Spatafora J.W."/>
            <person name="Turgeon B.G."/>
            <person name="de Wit P.J.G.M."/>
            <person name="Zhong S."/>
            <person name="Goodwin S.B."/>
            <person name="Grigoriev I.V."/>
        </authorList>
    </citation>
    <scope>NUCLEOTIDE SEQUENCE [LARGE SCALE GENOMIC DNA]</scope>
    <source>
        <strain evidence="2">NZE10 / CBS 128990</strain>
    </source>
</reference>
<dbReference type="AlphaFoldDB" id="M2XM71"/>
<keyword evidence="2" id="KW-1185">Reference proteome</keyword>
<dbReference type="Proteomes" id="UP000016933">
    <property type="component" value="Unassembled WGS sequence"/>
</dbReference>
<name>M2XM71_DOTSN</name>
<dbReference type="EMBL" id="KB446540">
    <property type="protein sequence ID" value="EME43552.1"/>
    <property type="molecule type" value="Genomic_DNA"/>
</dbReference>
<dbReference type="OrthoDB" id="432412at2759"/>
<proteinExistence type="predicted"/>
<organism evidence="1 2">
    <name type="scientific">Dothistroma septosporum (strain NZE10 / CBS 128990)</name>
    <name type="common">Red band needle blight fungus</name>
    <name type="synonym">Mycosphaerella pini</name>
    <dbReference type="NCBI Taxonomy" id="675120"/>
    <lineage>
        <taxon>Eukaryota</taxon>
        <taxon>Fungi</taxon>
        <taxon>Dikarya</taxon>
        <taxon>Ascomycota</taxon>
        <taxon>Pezizomycotina</taxon>
        <taxon>Dothideomycetes</taxon>
        <taxon>Dothideomycetidae</taxon>
        <taxon>Mycosphaerellales</taxon>
        <taxon>Mycosphaerellaceae</taxon>
        <taxon>Dothistroma</taxon>
    </lineage>
</organism>
<accession>M2XM71</accession>
<gene>
    <name evidence="1" type="ORF">DOTSEDRAFT_72804</name>
</gene>
<evidence type="ECO:0000313" key="2">
    <source>
        <dbReference type="Proteomes" id="UP000016933"/>
    </source>
</evidence>
<evidence type="ECO:0000313" key="1">
    <source>
        <dbReference type="EMBL" id="EME43552.1"/>
    </source>
</evidence>